<feature type="binding site" evidence="7">
    <location>
        <position position="104"/>
    </location>
    <ligand>
        <name>carbamoyl phosphate</name>
        <dbReference type="ChEBI" id="CHEBI:58228"/>
    </ligand>
</feature>
<comment type="function">
    <text evidence="1">Reversibly catalyzes the transfer of the carbamoyl group from carbamoyl phosphate (CP) to the N(epsilon) atom of ornithine (ORN) to produce L-citrulline.</text>
</comment>
<dbReference type="EMBL" id="PZJX01000052">
    <property type="protein sequence ID" value="PTE07176.1"/>
    <property type="molecule type" value="Genomic_DNA"/>
</dbReference>
<dbReference type="GO" id="GO:0042450">
    <property type="term" value="P:L-arginine biosynthetic process via ornithine"/>
    <property type="evidence" value="ECO:0007669"/>
    <property type="project" value="UniProtKB-UniRule"/>
</dbReference>
<dbReference type="InterPro" id="IPR006130">
    <property type="entry name" value="Asp/Orn_carbamoylTrfase"/>
</dbReference>
<dbReference type="Proteomes" id="UP000240259">
    <property type="component" value="Unassembled WGS sequence"/>
</dbReference>
<dbReference type="Pfam" id="PF02729">
    <property type="entry name" value="OTCace_N"/>
    <property type="match status" value="1"/>
</dbReference>
<feature type="binding site" evidence="7">
    <location>
        <position position="289"/>
    </location>
    <ligand>
        <name>carbamoyl phosphate</name>
        <dbReference type="ChEBI" id="CHEBI:58228"/>
    </ligand>
</feature>
<dbReference type="GO" id="GO:0016597">
    <property type="term" value="F:amino acid binding"/>
    <property type="evidence" value="ECO:0007669"/>
    <property type="project" value="InterPro"/>
</dbReference>
<evidence type="ECO:0000256" key="6">
    <source>
        <dbReference type="ARBA" id="ARBA00048772"/>
    </source>
</evidence>
<feature type="binding site" evidence="7">
    <location>
        <begin position="226"/>
        <end position="227"/>
    </location>
    <ligand>
        <name>L-ornithine</name>
        <dbReference type="ChEBI" id="CHEBI:46911"/>
    </ligand>
</feature>
<evidence type="ECO:0000256" key="1">
    <source>
        <dbReference type="ARBA" id="ARBA00003822"/>
    </source>
</evidence>
<gene>
    <name evidence="10" type="primary">argF</name>
    <name evidence="10" type="ORF">C9427_28130</name>
</gene>
<dbReference type="PRINTS" id="PR00100">
    <property type="entry name" value="AOTCASE"/>
</dbReference>
<comment type="similarity">
    <text evidence="3 7">Belongs to the aspartate/ornithine carbamoyltransferase superfamily. OTCase family.</text>
</comment>
<dbReference type="FunFam" id="3.40.50.1370:FF:000008">
    <property type="entry name" value="Ornithine carbamoyltransferase"/>
    <property type="match status" value="1"/>
</dbReference>
<proteinExistence type="inferred from homology"/>
<feature type="binding site" evidence="7">
    <location>
        <position position="222"/>
    </location>
    <ligand>
        <name>L-ornithine</name>
        <dbReference type="ChEBI" id="CHEBI:46911"/>
    </ligand>
</feature>
<dbReference type="OrthoDB" id="9802587at2"/>
<accession>A0A2T4INE1</accession>
<sequence>MSLRHFTDLSAVSAGDLRFMLDDAVVRKARLKAGERTKPLEGKVLAMIFDKPSTRTRVSFDVGMRQLGGETIMLTGTEMQLGRSETIADTAKVLSRYVDAIMIRTTSHERLLELTENATIPVINGLTDDTHPCQLMADIMTFEEHRGPVAGKTIAWTGDGNNVLHSLLEASARFAFNLNVAVPEGSEPGEKHVDWSKRHGGKLNFTRSPEEAVHEADCVVTDCWVSMGQEHRARGHNVFLPYQVNAALMAKAKPDALFMHCLPAHRGEEVTDEVIDGPHSVVFDEAENRLHAQKAVLAWCLGA</sequence>
<evidence type="ECO:0000256" key="7">
    <source>
        <dbReference type="HAMAP-Rule" id="MF_01109"/>
    </source>
</evidence>
<name>A0A2T4INE1_9HYPH</name>
<dbReference type="Pfam" id="PF00185">
    <property type="entry name" value="OTCace"/>
    <property type="match status" value="1"/>
</dbReference>
<feature type="binding site" evidence="7">
    <location>
        <begin position="261"/>
        <end position="262"/>
    </location>
    <ligand>
        <name>carbamoyl phosphate</name>
        <dbReference type="ChEBI" id="CHEBI:58228"/>
    </ligand>
</feature>
<dbReference type="PANTHER" id="PTHR45753">
    <property type="entry name" value="ORNITHINE CARBAMOYLTRANSFERASE, MITOCHONDRIAL"/>
    <property type="match status" value="1"/>
</dbReference>
<dbReference type="PANTHER" id="PTHR45753:SF3">
    <property type="entry name" value="ORNITHINE TRANSCARBAMYLASE, MITOCHONDRIAL"/>
    <property type="match status" value="1"/>
</dbReference>
<keyword evidence="11" id="KW-1185">Reference proteome</keyword>
<dbReference type="GO" id="GO:0019240">
    <property type="term" value="P:citrulline biosynthetic process"/>
    <property type="evidence" value="ECO:0007669"/>
    <property type="project" value="TreeGrafter"/>
</dbReference>
<feature type="binding site" evidence="7">
    <location>
        <begin position="131"/>
        <end position="134"/>
    </location>
    <ligand>
        <name>carbamoyl phosphate</name>
        <dbReference type="ChEBI" id="CHEBI:58228"/>
    </ligand>
</feature>
<evidence type="ECO:0000256" key="5">
    <source>
        <dbReference type="ARBA" id="ARBA00022679"/>
    </source>
</evidence>
<comment type="catalytic activity">
    <reaction evidence="6 7">
        <text>carbamoyl phosphate + L-ornithine = L-citrulline + phosphate + H(+)</text>
        <dbReference type="Rhea" id="RHEA:19513"/>
        <dbReference type="ChEBI" id="CHEBI:15378"/>
        <dbReference type="ChEBI" id="CHEBI:43474"/>
        <dbReference type="ChEBI" id="CHEBI:46911"/>
        <dbReference type="ChEBI" id="CHEBI:57743"/>
        <dbReference type="ChEBI" id="CHEBI:58228"/>
        <dbReference type="EC" id="2.1.3.3"/>
    </reaction>
</comment>
<evidence type="ECO:0000259" key="9">
    <source>
        <dbReference type="Pfam" id="PF02729"/>
    </source>
</evidence>
<dbReference type="GO" id="GO:0004585">
    <property type="term" value="F:ornithine carbamoyltransferase activity"/>
    <property type="evidence" value="ECO:0007669"/>
    <property type="project" value="UniProtKB-UniRule"/>
</dbReference>
<evidence type="ECO:0000313" key="11">
    <source>
        <dbReference type="Proteomes" id="UP000240259"/>
    </source>
</evidence>
<feature type="binding site" evidence="7">
    <location>
        <position position="80"/>
    </location>
    <ligand>
        <name>carbamoyl phosphate</name>
        <dbReference type="ChEBI" id="CHEBI:58228"/>
    </ligand>
</feature>
<feature type="domain" description="Aspartate/ornithine carbamoyltransferase Asp/Orn-binding" evidence="8">
    <location>
        <begin position="151"/>
        <end position="300"/>
    </location>
</feature>
<comment type="caution">
    <text evidence="10">The sequence shown here is derived from an EMBL/GenBank/DDBJ whole genome shotgun (WGS) entry which is preliminary data.</text>
</comment>
<dbReference type="PRINTS" id="PR00102">
    <property type="entry name" value="OTCASE"/>
</dbReference>
<reference evidence="10 11" key="1">
    <citation type="submission" date="2018-03" db="EMBL/GenBank/DDBJ databases">
        <title>Genome sequence of the symbiotic type strain Mesorhizobium helmanticense CSLC115NT isolated from Lotus corniculatus nodules.</title>
        <authorList>
            <person name="Sannazzaro A.I."/>
            <person name="Torres Tejerizo G.A."/>
            <person name="Dip D."/>
            <person name="Caballero M."/>
            <person name="Pistorio M."/>
            <person name="Estrella M.J."/>
        </authorList>
    </citation>
    <scope>NUCLEOTIDE SEQUENCE [LARGE SCALE GENOMIC DNA]</scope>
    <source>
        <strain evidence="10 11">CSLC115N</strain>
    </source>
</reference>
<keyword evidence="7" id="KW-0963">Cytoplasm</keyword>
<feature type="binding site" evidence="7">
    <location>
        <position position="162"/>
    </location>
    <ligand>
        <name>L-ornithine</name>
        <dbReference type="ChEBI" id="CHEBI:46911"/>
    </ligand>
</feature>
<protein>
    <recommendedName>
        <fullName evidence="4 7">Ornithine carbamoyltransferase</fullName>
        <shortName evidence="7">OTCase</shortName>
        <ecNumber evidence="4 7">2.1.3.3</ecNumber>
    </recommendedName>
</protein>
<dbReference type="HAMAP" id="MF_01109">
    <property type="entry name" value="OTCase"/>
    <property type="match status" value="1"/>
</dbReference>
<dbReference type="InterPro" id="IPR036901">
    <property type="entry name" value="Asp/Orn_carbamoylTrfase_sf"/>
</dbReference>
<comment type="subcellular location">
    <subcellularLocation>
        <location evidence="7">Cytoplasm</location>
    </subcellularLocation>
</comment>
<feature type="binding site" evidence="7">
    <location>
        <begin position="53"/>
        <end position="56"/>
    </location>
    <ligand>
        <name>carbamoyl phosphate</name>
        <dbReference type="ChEBI" id="CHEBI:58228"/>
    </ligand>
</feature>
<evidence type="ECO:0000259" key="8">
    <source>
        <dbReference type="Pfam" id="PF00185"/>
    </source>
</evidence>
<dbReference type="NCBIfam" id="NF001986">
    <property type="entry name" value="PRK00779.1"/>
    <property type="match status" value="1"/>
</dbReference>
<dbReference type="InterPro" id="IPR006131">
    <property type="entry name" value="Asp_carbamoyltransf_Asp/Orn-bd"/>
</dbReference>
<evidence type="ECO:0000313" key="10">
    <source>
        <dbReference type="EMBL" id="PTE07176.1"/>
    </source>
</evidence>
<dbReference type="InterPro" id="IPR024904">
    <property type="entry name" value="OTCase_ArgI"/>
</dbReference>
<evidence type="ECO:0000256" key="2">
    <source>
        <dbReference type="ARBA" id="ARBA00004975"/>
    </source>
</evidence>
<dbReference type="SUPFAM" id="SSF53671">
    <property type="entry name" value="Aspartate/ornithine carbamoyltransferase"/>
    <property type="match status" value="1"/>
</dbReference>
<evidence type="ECO:0000256" key="3">
    <source>
        <dbReference type="ARBA" id="ARBA00007805"/>
    </source>
</evidence>
<evidence type="ECO:0000256" key="4">
    <source>
        <dbReference type="ARBA" id="ARBA00013007"/>
    </source>
</evidence>
<dbReference type="RefSeq" id="WP_107652291.1">
    <property type="nucleotide sequence ID" value="NZ_PZJX01000052.1"/>
</dbReference>
<dbReference type="Gene3D" id="3.40.50.1370">
    <property type="entry name" value="Aspartate/ornithine carbamoyltransferase"/>
    <property type="match status" value="2"/>
</dbReference>
<dbReference type="EC" id="2.1.3.3" evidence="4 7"/>
<dbReference type="InterPro" id="IPR002292">
    <property type="entry name" value="Orn/put_carbamltrans"/>
</dbReference>
<dbReference type="InterPro" id="IPR006132">
    <property type="entry name" value="Asp/Orn_carbamoyltranf_P-bd"/>
</dbReference>
<comment type="pathway">
    <text evidence="2">Amino-acid biosynthesis; L-arginine biosynthesis; L-arginine from L-ornithine and carbamoyl phosphate: step 1/3.</text>
</comment>
<keyword evidence="5 7" id="KW-0808">Transferase</keyword>
<dbReference type="AlphaFoldDB" id="A0A2T4INE1"/>
<dbReference type="PROSITE" id="PS00097">
    <property type="entry name" value="CARBAMOYLTRANSFERASE"/>
    <property type="match status" value="1"/>
</dbReference>
<dbReference type="NCBIfam" id="TIGR00658">
    <property type="entry name" value="orni_carb_tr"/>
    <property type="match status" value="1"/>
</dbReference>
<dbReference type="GO" id="GO:0005737">
    <property type="term" value="C:cytoplasm"/>
    <property type="evidence" value="ECO:0007669"/>
    <property type="project" value="UniProtKB-SubCell"/>
</dbReference>
<feature type="domain" description="Aspartate/ornithine carbamoyltransferase carbamoyl-P binding" evidence="9">
    <location>
        <begin position="4"/>
        <end position="144"/>
    </location>
</feature>
<organism evidence="10 11">
    <name type="scientific">Mesorhizobium helmanticense</name>
    <dbReference type="NCBI Taxonomy" id="1776423"/>
    <lineage>
        <taxon>Bacteria</taxon>
        <taxon>Pseudomonadati</taxon>
        <taxon>Pseudomonadota</taxon>
        <taxon>Alphaproteobacteria</taxon>
        <taxon>Hyphomicrobiales</taxon>
        <taxon>Phyllobacteriaceae</taxon>
        <taxon>Mesorhizobium</taxon>
    </lineage>
</organism>